<gene>
    <name evidence="8" type="primary">HRR25</name>
    <name evidence="8" type="ORF">Ciccas_001615</name>
</gene>
<evidence type="ECO:0000256" key="2">
    <source>
        <dbReference type="ARBA" id="ARBA00022741"/>
    </source>
</evidence>
<comment type="caution">
    <text evidence="8">The sequence shown here is derived from an EMBL/GenBank/DDBJ whole genome shotgun (WGS) entry which is preliminary data.</text>
</comment>
<evidence type="ECO:0000256" key="3">
    <source>
        <dbReference type="ARBA" id="ARBA00022840"/>
    </source>
</evidence>
<accession>A0ABD2QJW0</accession>
<dbReference type="GO" id="GO:0005524">
    <property type="term" value="F:ATP binding"/>
    <property type="evidence" value="ECO:0007669"/>
    <property type="project" value="UniProtKB-UniRule"/>
</dbReference>
<evidence type="ECO:0000259" key="7">
    <source>
        <dbReference type="PROSITE" id="PS50011"/>
    </source>
</evidence>
<dbReference type="InterPro" id="IPR008271">
    <property type="entry name" value="Ser/Thr_kinase_AS"/>
</dbReference>
<sequence length="374" mass="42968">MVSKISDLKRIRINDTWELIRKIGSGSFGDIYLGVNVLNGEEVAVKMEKVSATHPQLYFESRVYKCLSRSSTGVPNILYFGNDCTAKHFALVMELLGPSLEDLFNFCDRQFSLKTVLLLADQMIRRVSVVHKCNFIHRDIKPDNFLMGVGRNCNVVFLVDYGLAKKYADRGSNRHMPYRDKKTLTGTARYASINAHAGIEVSRRDDMESLAYVWIYFLKGQLPWQGTKVSLLNSFIPFIDLELLRCGNTKHQKYEQIYEKKVSTTLPVLCQGLPKEIEDYLTYCRSLRFEQCPSYEYWLRKFTDLFKRQAFKEDWVFDWTLRRNNGESQTGSKSKQKAIEAVPPKPRVTVPADNPQAVGTRNGGLFRHANTGRA</sequence>
<evidence type="ECO:0000256" key="4">
    <source>
        <dbReference type="PROSITE-ProRule" id="PRU10141"/>
    </source>
</evidence>
<keyword evidence="8" id="KW-0808">Transferase</keyword>
<keyword evidence="5 8" id="KW-0723">Serine/threonine-protein kinase</keyword>
<keyword evidence="2 4" id="KW-0547">Nucleotide-binding</keyword>
<dbReference type="EC" id="2.7.11.1" evidence="1"/>
<dbReference type="InterPro" id="IPR000719">
    <property type="entry name" value="Prot_kinase_dom"/>
</dbReference>
<dbReference type="PROSITE" id="PS00108">
    <property type="entry name" value="PROTEIN_KINASE_ST"/>
    <property type="match status" value="1"/>
</dbReference>
<evidence type="ECO:0000313" key="8">
    <source>
        <dbReference type="EMBL" id="KAL3319708.1"/>
    </source>
</evidence>
<dbReference type="SUPFAM" id="SSF56112">
    <property type="entry name" value="Protein kinase-like (PK-like)"/>
    <property type="match status" value="1"/>
</dbReference>
<dbReference type="CDD" id="cd14016">
    <property type="entry name" value="STKc_CK1"/>
    <property type="match status" value="1"/>
</dbReference>
<comment type="similarity">
    <text evidence="5">Belongs to the protein kinase superfamily.</text>
</comment>
<dbReference type="PANTHER" id="PTHR11909">
    <property type="entry name" value="CASEIN KINASE-RELATED"/>
    <property type="match status" value="1"/>
</dbReference>
<dbReference type="FunFam" id="1.10.510.10:FF:000596">
    <property type="entry name" value="CK1 family protein kinase"/>
    <property type="match status" value="1"/>
</dbReference>
<feature type="region of interest" description="Disordered" evidence="6">
    <location>
        <begin position="326"/>
        <end position="374"/>
    </location>
</feature>
<organism evidence="8 9">
    <name type="scientific">Cichlidogyrus casuarinus</name>
    <dbReference type="NCBI Taxonomy" id="1844966"/>
    <lineage>
        <taxon>Eukaryota</taxon>
        <taxon>Metazoa</taxon>
        <taxon>Spiralia</taxon>
        <taxon>Lophotrochozoa</taxon>
        <taxon>Platyhelminthes</taxon>
        <taxon>Monogenea</taxon>
        <taxon>Monopisthocotylea</taxon>
        <taxon>Dactylogyridea</taxon>
        <taxon>Ancyrocephalidae</taxon>
        <taxon>Cichlidogyrus</taxon>
    </lineage>
</organism>
<feature type="domain" description="Protein kinase" evidence="7">
    <location>
        <begin position="17"/>
        <end position="306"/>
    </location>
</feature>
<dbReference type="Gene3D" id="1.10.510.10">
    <property type="entry name" value="Transferase(Phosphotransferase) domain 1"/>
    <property type="match status" value="1"/>
</dbReference>
<evidence type="ECO:0000256" key="1">
    <source>
        <dbReference type="ARBA" id="ARBA00012513"/>
    </source>
</evidence>
<proteinExistence type="inferred from homology"/>
<keyword evidence="8" id="KW-0418">Kinase</keyword>
<protein>
    <recommendedName>
        <fullName evidence="1">non-specific serine/threonine protein kinase</fullName>
        <ecNumber evidence="1">2.7.11.1</ecNumber>
    </recommendedName>
</protein>
<dbReference type="AlphaFoldDB" id="A0ABD2QJW0"/>
<dbReference type="Proteomes" id="UP001626550">
    <property type="component" value="Unassembled WGS sequence"/>
</dbReference>
<evidence type="ECO:0000256" key="6">
    <source>
        <dbReference type="SAM" id="MobiDB-lite"/>
    </source>
</evidence>
<dbReference type="InterPro" id="IPR017441">
    <property type="entry name" value="Protein_kinase_ATP_BS"/>
</dbReference>
<name>A0ABD2QJW0_9PLAT</name>
<dbReference type="EMBL" id="JBJKFK010000108">
    <property type="protein sequence ID" value="KAL3319708.1"/>
    <property type="molecule type" value="Genomic_DNA"/>
</dbReference>
<dbReference type="PROSITE" id="PS00107">
    <property type="entry name" value="PROTEIN_KINASE_ATP"/>
    <property type="match status" value="1"/>
</dbReference>
<dbReference type="InterPro" id="IPR011009">
    <property type="entry name" value="Kinase-like_dom_sf"/>
</dbReference>
<reference evidence="8 9" key="1">
    <citation type="submission" date="2024-11" db="EMBL/GenBank/DDBJ databases">
        <title>Adaptive evolution of stress response genes in parasites aligns with host niche diversity.</title>
        <authorList>
            <person name="Hahn C."/>
            <person name="Resl P."/>
        </authorList>
    </citation>
    <scope>NUCLEOTIDE SEQUENCE [LARGE SCALE GENOMIC DNA]</scope>
    <source>
        <strain evidence="8">EGGRZ-B1_66</strain>
        <tissue evidence="8">Body</tissue>
    </source>
</reference>
<dbReference type="InterPro" id="IPR050235">
    <property type="entry name" value="CK1_Ser-Thr_kinase"/>
</dbReference>
<keyword evidence="9" id="KW-1185">Reference proteome</keyword>
<evidence type="ECO:0000313" key="9">
    <source>
        <dbReference type="Proteomes" id="UP001626550"/>
    </source>
</evidence>
<feature type="binding site" evidence="4">
    <location>
        <position position="46"/>
    </location>
    <ligand>
        <name>ATP</name>
        <dbReference type="ChEBI" id="CHEBI:30616"/>
    </ligand>
</feature>
<evidence type="ECO:0000256" key="5">
    <source>
        <dbReference type="RuleBase" id="RU000304"/>
    </source>
</evidence>
<dbReference type="GO" id="GO:0004674">
    <property type="term" value="F:protein serine/threonine kinase activity"/>
    <property type="evidence" value="ECO:0007669"/>
    <property type="project" value="UniProtKB-KW"/>
</dbReference>
<keyword evidence="3 4" id="KW-0067">ATP-binding</keyword>
<dbReference type="Pfam" id="PF00069">
    <property type="entry name" value="Pkinase"/>
    <property type="match status" value="1"/>
</dbReference>
<dbReference type="PROSITE" id="PS50011">
    <property type="entry name" value="PROTEIN_KINASE_DOM"/>
    <property type="match status" value="1"/>
</dbReference>
<dbReference type="SMART" id="SM00220">
    <property type="entry name" value="S_TKc"/>
    <property type="match status" value="1"/>
</dbReference>